<evidence type="ECO:0000256" key="4">
    <source>
        <dbReference type="ARBA" id="ARBA00022840"/>
    </source>
</evidence>
<dbReference type="PANTHER" id="PTHR47973">
    <property type="entry name" value="CYSTEINE-RICH RECEPTOR-LIKE PROTEIN KINASE 3"/>
    <property type="match status" value="1"/>
</dbReference>
<keyword evidence="4 5" id="KW-0067">ATP-binding</keyword>
<protein>
    <recommendedName>
        <fullName evidence="6">Protein kinase domain-containing protein</fullName>
    </recommendedName>
</protein>
<keyword evidence="8" id="KW-1185">Reference proteome</keyword>
<feature type="domain" description="Protein kinase" evidence="6">
    <location>
        <begin position="115"/>
        <end position="184"/>
    </location>
</feature>
<proteinExistence type="predicted"/>
<dbReference type="GO" id="GO:0004672">
    <property type="term" value="F:protein kinase activity"/>
    <property type="evidence" value="ECO:0007669"/>
    <property type="project" value="InterPro"/>
</dbReference>
<keyword evidence="1" id="KW-0808">Transferase</keyword>
<dbReference type="InterPro" id="IPR011009">
    <property type="entry name" value="Kinase-like_dom_sf"/>
</dbReference>
<organism evidence="7 8">
    <name type="scientific">Papaver somniferum</name>
    <name type="common">Opium poppy</name>
    <dbReference type="NCBI Taxonomy" id="3469"/>
    <lineage>
        <taxon>Eukaryota</taxon>
        <taxon>Viridiplantae</taxon>
        <taxon>Streptophyta</taxon>
        <taxon>Embryophyta</taxon>
        <taxon>Tracheophyta</taxon>
        <taxon>Spermatophyta</taxon>
        <taxon>Magnoliopsida</taxon>
        <taxon>Ranunculales</taxon>
        <taxon>Papaveraceae</taxon>
        <taxon>Papaveroideae</taxon>
        <taxon>Papaver</taxon>
    </lineage>
</organism>
<dbReference type="PROSITE" id="PS50011">
    <property type="entry name" value="PROTEIN_KINASE_DOM"/>
    <property type="match status" value="1"/>
</dbReference>
<keyword evidence="3" id="KW-0418">Kinase</keyword>
<evidence type="ECO:0000256" key="3">
    <source>
        <dbReference type="ARBA" id="ARBA00022777"/>
    </source>
</evidence>
<evidence type="ECO:0000256" key="5">
    <source>
        <dbReference type="PROSITE-ProRule" id="PRU10141"/>
    </source>
</evidence>
<feature type="binding site" evidence="5">
    <location>
        <position position="143"/>
    </location>
    <ligand>
        <name>ATP</name>
        <dbReference type="ChEBI" id="CHEBI:30616"/>
    </ligand>
</feature>
<dbReference type="AlphaFoldDB" id="A0A4Y7K6S6"/>
<evidence type="ECO:0000313" key="7">
    <source>
        <dbReference type="EMBL" id="RZC68032.1"/>
    </source>
</evidence>
<dbReference type="InterPro" id="IPR017441">
    <property type="entry name" value="Protein_kinase_ATP_BS"/>
</dbReference>
<reference evidence="7 8" key="1">
    <citation type="journal article" date="2018" name="Science">
        <title>The opium poppy genome and morphinan production.</title>
        <authorList>
            <person name="Guo L."/>
            <person name="Winzer T."/>
            <person name="Yang X."/>
            <person name="Li Y."/>
            <person name="Ning Z."/>
            <person name="He Z."/>
            <person name="Teodor R."/>
            <person name="Lu Y."/>
            <person name="Bowser T.A."/>
            <person name="Graham I.A."/>
            <person name="Ye K."/>
        </authorList>
    </citation>
    <scope>NUCLEOTIDE SEQUENCE [LARGE SCALE GENOMIC DNA]</scope>
    <source>
        <strain evidence="8">cv. HN1</strain>
        <tissue evidence="7">Leaves</tissue>
    </source>
</reference>
<dbReference type="GO" id="GO:0005524">
    <property type="term" value="F:ATP binding"/>
    <property type="evidence" value="ECO:0007669"/>
    <property type="project" value="UniProtKB-UniRule"/>
</dbReference>
<dbReference type="EMBL" id="CM010720">
    <property type="protein sequence ID" value="RZC68032.1"/>
    <property type="molecule type" value="Genomic_DNA"/>
</dbReference>
<name>A0A4Y7K6S6_PAPSO</name>
<dbReference type="SUPFAM" id="SSF56112">
    <property type="entry name" value="Protein kinase-like (PK-like)"/>
    <property type="match status" value="1"/>
</dbReference>
<dbReference type="Gene3D" id="3.30.200.20">
    <property type="entry name" value="Phosphorylase Kinase, domain 1"/>
    <property type="match status" value="1"/>
</dbReference>
<sequence length="184" mass="20481">MKTPPPVDPLYVTTIKTPPPVWEEYMSEIRSASSSSSYTKLTPHGFVYNPNDDWEDNTCPEFHNDSLSDLKAFLSEGGEEIDKVGYAKSSVEETHEQYETPSFSLRYIEVATRNFSPANKIGQGFSGSVYKGMVPNGKMIAVKQLSLKSDQGKVEFLNEVNTISTLRHPNIIRLLGHCAENATS</sequence>
<dbReference type="Pfam" id="PF00069">
    <property type="entry name" value="Pkinase"/>
    <property type="match status" value="1"/>
</dbReference>
<evidence type="ECO:0000256" key="1">
    <source>
        <dbReference type="ARBA" id="ARBA00022679"/>
    </source>
</evidence>
<evidence type="ECO:0000313" key="8">
    <source>
        <dbReference type="Proteomes" id="UP000316621"/>
    </source>
</evidence>
<evidence type="ECO:0000259" key="6">
    <source>
        <dbReference type="PROSITE" id="PS50011"/>
    </source>
</evidence>
<dbReference type="Gramene" id="RZC68032">
    <property type="protein sequence ID" value="RZC68032"/>
    <property type="gene ID" value="C5167_011731"/>
</dbReference>
<accession>A0A4Y7K6S6</accession>
<dbReference type="InterPro" id="IPR000719">
    <property type="entry name" value="Prot_kinase_dom"/>
</dbReference>
<dbReference type="Proteomes" id="UP000316621">
    <property type="component" value="Chromosome 6"/>
</dbReference>
<keyword evidence="2 5" id="KW-0547">Nucleotide-binding</keyword>
<dbReference type="InterPro" id="IPR052059">
    <property type="entry name" value="CR_Ser/Thr_kinase"/>
</dbReference>
<gene>
    <name evidence="7" type="ORF">C5167_011731</name>
</gene>
<dbReference type="FunFam" id="3.30.200.20:FF:000162">
    <property type="entry name" value="Adenine nucleotide alpha hydrolase-like domain kinase"/>
    <property type="match status" value="1"/>
</dbReference>
<dbReference type="PROSITE" id="PS00107">
    <property type="entry name" value="PROTEIN_KINASE_ATP"/>
    <property type="match status" value="1"/>
</dbReference>
<evidence type="ECO:0000256" key="2">
    <source>
        <dbReference type="ARBA" id="ARBA00022741"/>
    </source>
</evidence>